<dbReference type="Pfam" id="PF13193">
    <property type="entry name" value="AMP-binding_C"/>
    <property type="match status" value="1"/>
</dbReference>
<dbReference type="Gene3D" id="3.30.300.30">
    <property type="match status" value="1"/>
</dbReference>
<organism evidence="2">
    <name type="scientific">freshwater metagenome</name>
    <dbReference type="NCBI Taxonomy" id="449393"/>
    <lineage>
        <taxon>unclassified sequences</taxon>
        <taxon>metagenomes</taxon>
        <taxon>ecological metagenomes</taxon>
    </lineage>
</organism>
<dbReference type="InterPro" id="IPR025110">
    <property type="entry name" value="AMP-bd_C"/>
</dbReference>
<dbReference type="SUPFAM" id="SSF56801">
    <property type="entry name" value="Acetyl-CoA synthetase-like"/>
    <property type="match status" value="1"/>
</dbReference>
<sequence length="92" mass="10198">MPCRHAPGITKIAAVGQSHEMLDQVVAVFVMKAPDALDDDTPTTQIIQLRRQRLADFSEPRAVYVVDQLPGATLDKVAKSELREMADERRAP</sequence>
<evidence type="ECO:0000259" key="1">
    <source>
        <dbReference type="Pfam" id="PF13193"/>
    </source>
</evidence>
<dbReference type="EMBL" id="CAFBOS010000336">
    <property type="protein sequence ID" value="CAB5027857.1"/>
    <property type="molecule type" value="Genomic_DNA"/>
</dbReference>
<proteinExistence type="predicted"/>
<reference evidence="2" key="1">
    <citation type="submission" date="2020-05" db="EMBL/GenBank/DDBJ databases">
        <authorList>
            <person name="Chiriac C."/>
            <person name="Salcher M."/>
            <person name="Ghai R."/>
            <person name="Kavagutti S V."/>
        </authorList>
    </citation>
    <scope>NUCLEOTIDE SEQUENCE</scope>
</reference>
<accession>A0A6J7RGI8</accession>
<dbReference type="InterPro" id="IPR045851">
    <property type="entry name" value="AMP-bd_C_sf"/>
</dbReference>
<gene>
    <name evidence="2" type="ORF">UFOPK3967_03195</name>
</gene>
<protein>
    <submittedName>
        <fullName evidence="2">Unannotated protein</fullName>
    </submittedName>
</protein>
<dbReference type="AlphaFoldDB" id="A0A6J7RGI8"/>
<feature type="domain" description="AMP-binding enzyme C-terminal" evidence="1">
    <location>
        <begin position="7"/>
        <end position="70"/>
    </location>
</feature>
<name>A0A6J7RGI8_9ZZZZ</name>
<evidence type="ECO:0000313" key="2">
    <source>
        <dbReference type="EMBL" id="CAB5027857.1"/>
    </source>
</evidence>